<sequence length="412" mass="45166">MANFSMRRSLDDFLIKPTALTMDDHALATMPSDDNITIMPPHEMFSFKPGKKTPEPSATITNFTDEPMFWRGYTSEEEVASPIDDGDDMSFHSDSSDSEPASRASQASFPEQLAQSCNRVEQQCNRAQAVTLVPAGKAKVISMPRLVDVPATPRMRRPATATPLRPPVSRLNRMEIGSQTSSQNSRTNSPRTSGERSPVSTAPSSIAEPPKRVKTVRRRPSLPALSIAARSFGTPDSSPDLARNTRRVDFLDHDPFPSSSAERPTTPMSPSKRRLHKFSSSLSLNVFGRGIRRNNSSDSNVGADLNVVKEPEPILISGAYQAVRSPIRKASVKPKMVARGANEREPPLILPPCPEDYDDDDGDDKENAGSAPWSSRKESAVHGVMMDQSHKVAKLHKRQRSSSAAAMMPEHV</sequence>
<dbReference type="AlphaFoldDB" id="A0AAV9J807"/>
<feature type="compositionally biased region" description="Acidic residues" evidence="1">
    <location>
        <begin position="355"/>
        <end position="364"/>
    </location>
</feature>
<feature type="compositionally biased region" description="Polar residues" evidence="1">
    <location>
        <begin position="103"/>
        <end position="114"/>
    </location>
</feature>
<organism evidence="2 3">
    <name type="scientific">Oleoguttula mirabilis</name>
    <dbReference type="NCBI Taxonomy" id="1507867"/>
    <lineage>
        <taxon>Eukaryota</taxon>
        <taxon>Fungi</taxon>
        <taxon>Dikarya</taxon>
        <taxon>Ascomycota</taxon>
        <taxon>Pezizomycotina</taxon>
        <taxon>Dothideomycetes</taxon>
        <taxon>Dothideomycetidae</taxon>
        <taxon>Mycosphaerellales</taxon>
        <taxon>Teratosphaeriaceae</taxon>
        <taxon>Oleoguttula</taxon>
    </lineage>
</organism>
<feature type="compositionally biased region" description="Low complexity" evidence="1">
    <location>
        <begin position="178"/>
        <end position="192"/>
    </location>
</feature>
<name>A0AAV9J807_9PEZI</name>
<proteinExistence type="predicted"/>
<gene>
    <name evidence="2" type="ORF">LTR36_008292</name>
</gene>
<protein>
    <submittedName>
        <fullName evidence="2">Uncharacterized protein</fullName>
    </submittedName>
</protein>
<feature type="compositionally biased region" description="Acidic residues" evidence="1">
    <location>
        <begin position="78"/>
        <end position="88"/>
    </location>
</feature>
<feature type="region of interest" description="Disordered" evidence="1">
    <location>
        <begin position="340"/>
        <end position="412"/>
    </location>
</feature>
<feature type="compositionally biased region" description="Low complexity" evidence="1">
    <location>
        <begin position="151"/>
        <end position="163"/>
    </location>
</feature>
<keyword evidence="3" id="KW-1185">Reference proteome</keyword>
<accession>A0AAV9J807</accession>
<evidence type="ECO:0000313" key="3">
    <source>
        <dbReference type="Proteomes" id="UP001324427"/>
    </source>
</evidence>
<dbReference type="EMBL" id="JAVFHQ010000057">
    <property type="protein sequence ID" value="KAK4541067.1"/>
    <property type="molecule type" value="Genomic_DNA"/>
</dbReference>
<comment type="caution">
    <text evidence="2">The sequence shown here is derived from an EMBL/GenBank/DDBJ whole genome shotgun (WGS) entry which is preliminary data.</text>
</comment>
<reference evidence="2 3" key="1">
    <citation type="submission" date="2021-11" db="EMBL/GenBank/DDBJ databases">
        <title>Black yeast isolated from Biological Soil Crust.</title>
        <authorList>
            <person name="Kurbessoian T."/>
        </authorList>
    </citation>
    <scope>NUCLEOTIDE SEQUENCE [LARGE SCALE GENOMIC DNA]</scope>
    <source>
        <strain evidence="2 3">CCFEE 5522</strain>
    </source>
</reference>
<feature type="region of interest" description="Disordered" evidence="1">
    <location>
        <begin position="78"/>
        <end position="114"/>
    </location>
</feature>
<dbReference type="Proteomes" id="UP001324427">
    <property type="component" value="Unassembled WGS sequence"/>
</dbReference>
<feature type="region of interest" description="Disordered" evidence="1">
    <location>
        <begin position="251"/>
        <end position="276"/>
    </location>
</feature>
<feature type="region of interest" description="Disordered" evidence="1">
    <location>
        <begin position="151"/>
        <end position="222"/>
    </location>
</feature>
<evidence type="ECO:0000256" key="1">
    <source>
        <dbReference type="SAM" id="MobiDB-lite"/>
    </source>
</evidence>
<evidence type="ECO:0000313" key="2">
    <source>
        <dbReference type="EMBL" id="KAK4541067.1"/>
    </source>
</evidence>
<feature type="compositionally biased region" description="Polar residues" evidence="1">
    <location>
        <begin position="257"/>
        <end position="269"/>
    </location>
</feature>
<feature type="compositionally biased region" description="Basic residues" evidence="1">
    <location>
        <begin position="391"/>
        <end position="400"/>
    </location>
</feature>